<gene>
    <name evidence="2" type="ORF">BVL52_11385</name>
</gene>
<proteinExistence type="predicted"/>
<organism evidence="2 3">
    <name type="scientific">Pseudomonas oryzihabitans</name>
    <dbReference type="NCBI Taxonomy" id="47885"/>
    <lineage>
        <taxon>Bacteria</taxon>
        <taxon>Pseudomonadati</taxon>
        <taxon>Pseudomonadota</taxon>
        <taxon>Gammaproteobacteria</taxon>
        <taxon>Pseudomonadales</taxon>
        <taxon>Pseudomonadaceae</taxon>
        <taxon>Pseudomonas</taxon>
    </lineage>
</organism>
<protein>
    <recommendedName>
        <fullName evidence="4">DUF1534 domain-containing protein</fullName>
    </recommendedName>
</protein>
<dbReference type="EMBL" id="MTLN01000006">
    <property type="protein sequence ID" value="ONN71095.1"/>
    <property type="molecule type" value="Genomic_DNA"/>
</dbReference>
<keyword evidence="3" id="KW-1185">Reference proteome</keyword>
<sequence>MSGTIFIEANLARKTQRGANAHRRDHLGFDAGCSNLLCAQLDFAFGMRLFAVAMGALVRVMAVFAFVQIRARLGRLSLGICRFR</sequence>
<keyword evidence="1" id="KW-0812">Transmembrane</keyword>
<dbReference type="Proteomes" id="UP000189310">
    <property type="component" value="Unassembled WGS sequence"/>
</dbReference>
<keyword evidence="1" id="KW-1133">Transmembrane helix</keyword>
<keyword evidence="1" id="KW-0472">Membrane</keyword>
<evidence type="ECO:0008006" key="4">
    <source>
        <dbReference type="Google" id="ProtNLM"/>
    </source>
</evidence>
<evidence type="ECO:0000256" key="1">
    <source>
        <dbReference type="SAM" id="Phobius"/>
    </source>
</evidence>
<feature type="transmembrane region" description="Helical" evidence="1">
    <location>
        <begin position="45"/>
        <end position="67"/>
    </location>
</feature>
<comment type="caution">
    <text evidence="2">The sequence shown here is derived from an EMBL/GenBank/DDBJ whole genome shotgun (WGS) entry which is preliminary data.</text>
</comment>
<evidence type="ECO:0000313" key="3">
    <source>
        <dbReference type="Proteomes" id="UP000189310"/>
    </source>
</evidence>
<evidence type="ECO:0000313" key="2">
    <source>
        <dbReference type="EMBL" id="ONN71095.1"/>
    </source>
</evidence>
<accession>A0ABX3ITH3</accession>
<reference evidence="2 3" key="1">
    <citation type="submission" date="2017-01" db="EMBL/GenBank/DDBJ databases">
        <title>Pseudomonas psychrotolerans genome sequencing and assembly.</title>
        <authorList>
            <person name="Vyas B."/>
            <person name="Mayilraj S."/>
        </authorList>
    </citation>
    <scope>NUCLEOTIDE SEQUENCE [LARGE SCALE GENOMIC DNA]</scope>
    <source>
        <strain evidence="2 3">SDS18</strain>
    </source>
</reference>
<name>A0ABX3ITH3_9PSED</name>